<keyword evidence="1" id="KW-0732">Signal</keyword>
<gene>
    <name evidence="2" type="ORF">MVEN_02164900</name>
</gene>
<sequence>MKTAATLLFAASVLVTVCASPVANAANSEIVSRWAAERQAVTLREVASAAKGQGIAPAQREDIVRLESQWAAAVQQQSVSLDDFPHPQQPFTLSPLNRPSRPQTGYISVHQNNSHGPFIGFLAANKLVETRMEATKYSIAEPDRPFGESIGPAMKAFHLARHAPRGTFDDGPRWSAELNAFILTSAFSLNPESKEITVHWVNPHGDSPHTMIALTLVQQQRRVFYTGDVSAFEGVVGAGSSVELAAFNWVEIRADQY</sequence>
<comment type="caution">
    <text evidence="2">The sequence shown here is derived from an EMBL/GenBank/DDBJ whole genome shotgun (WGS) entry which is preliminary data.</text>
</comment>
<reference evidence="2" key="1">
    <citation type="submission" date="2020-05" db="EMBL/GenBank/DDBJ databases">
        <title>Mycena genomes resolve the evolution of fungal bioluminescence.</title>
        <authorList>
            <person name="Tsai I.J."/>
        </authorList>
    </citation>
    <scope>NUCLEOTIDE SEQUENCE</scope>
    <source>
        <strain evidence="2">CCC161011</strain>
    </source>
</reference>
<organism evidence="2 3">
    <name type="scientific">Mycena venus</name>
    <dbReference type="NCBI Taxonomy" id="2733690"/>
    <lineage>
        <taxon>Eukaryota</taxon>
        <taxon>Fungi</taxon>
        <taxon>Dikarya</taxon>
        <taxon>Basidiomycota</taxon>
        <taxon>Agaricomycotina</taxon>
        <taxon>Agaricomycetes</taxon>
        <taxon>Agaricomycetidae</taxon>
        <taxon>Agaricales</taxon>
        <taxon>Marasmiineae</taxon>
        <taxon>Mycenaceae</taxon>
        <taxon>Mycena</taxon>
    </lineage>
</organism>
<protein>
    <submittedName>
        <fullName evidence="2">Uncharacterized protein</fullName>
    </submittedName>
</protein>
<dbReference type="EMBL" id="JACAZI010000023">
    <property type="protein sequence ID" value="KAF7336174.1"/>
    <property type="molecule type" value="Genomic_DNA"/>
</dbReference>
<name>A0A8H7CFW4_9AGAR</name>
<feature type="chain" id="PRO_5034695258" evidence="1">
    <location>
        <begin position="20"/>
        <end position="257"/>
    </location>
</feature>
<accession>A0A8H7CFW4</accession>
<dbReference type="Proteomes" id="UP000620124">
    <property type="component" value="Unassembled WGS sequence"/>
</dbReference>
<dbReference type="AlphaFoldDB" id="A0A8H7CFW4"/>
<evidence type="ECO:0000313" key="3">
    <source>
        <dbReference type="Proteomes" id="UP000620124"/>
    </source>
</evidence>
<keyword evidence="3" id="KW-1185">Reference proteome</keyword>
<evidence type="ECO:0000313" key="2">
    <source>
        <dbReference type="EMBL" id="KAF7336174.1"/>
    </source>
</evidence>
<evidence type="ECO:0000256" key="1">
    <source>
        <dbReference type="SAM" id="SignalP"/>
    </source>
</evidence>
<feature type="signal peptide" evidence="1">
    <location>
        <begin position="1"/>
        <end position="19"/>
    </location>
</feature>
<proteinExistence type="predicted"/>
<dbReference type="OrthoDB" id="4584900at2759"/>